<sequence>MDRIEQVVVEFLEVAVSCIVSLKGLYSPHESALHLSWFSQEFFVPSKK</sequence>
<protein>
    <submittedName>
        <fullName evidence="1">Uncharacterized protein</fullName>
    </submittedName>
</protein>
<organism evidence="1">
    <name type="scientific">Zea mays</name>
    <name type="common">Maize</name>
    <dbReference type="NCBI Taxonomy" id="4577"/>
    <lineage>
        <taxon>Eukaryota</taxon>
        <taxon>Viridiplantae</taxon>
        <taxon>Streptophyta</taxon>
        <taxon>Embryophyta</taxon>
        <taxon>Tracheophyta</taxon>
        <taxon>Spermatophyta</taxon>
        <taxon>Magnoliopsida</taxon>
        <taxon>Liliopsida</taxon>
        <taxon>Poales</taxon>
        <taxon>Poaceae</taxon>
        <taxon>PACMAD clade</taxon>
        <taxon>Panicoideae</taxon>
        <taxon>Andropogonodae</taxon>
        <taxon>Andropogoneae</taxon>
        <taxon>Tripsacinae</taxon>
        <taxon>Zea</taxon>
    </lineage>
</organism>
<dbReference type="EMBL" id="EU968079">
    <property type="protein sequence ID" value="ACG40197.1"/>
    <property type="molecule type" value="mRNA"/>
</dbReference>
<name>B6TSW4_MAIZE</name>
<reference evidence="1" key="1">
    <citation type="journal article" date="2009" name="Plant Mol. Biol.">
        <title>Insights into corn genes derived from large-scale cDNA sequencing.</title>
        <authorList>
            <person name="Alexandrov N.N."/>
            <person name="Brover V.V."/>
            <person name="Freidin S."/>
            <person name="Troukhan M.E."/>
            <person name="Tatarinova T.V."/>
            <person name="Zhang H."/>
            <person name="Swaller T.J."/>
            <person name="Lu Y.P."/>
            <person name="Bouck J."/>
            <person name="Flavell R.B."/>
            <person name="Feldmann K.A."/>
        </authorList>
    </citation>
    <scope>NUCLEOTIDE SEQUENCE</scope>
</reference>
<dbReference type="AlphaFoldDB" id="B6TSW4"/>
<evidence type="ECO:0000313" key="1">
    <source>
        <dbReference type="EMBL" id="ACG40197.1"/>
    </source>
</evidence>
<accession>B6TSW4</accession>
<proteinExistence type="evidence at transcript level"/>